<name>A0A423PNZ4_9GAMM</name>
<keyword evidence="3" id="KW-1185">Reference proteome</keyword>
<keyword evidence="1" id="KW-0812">Transmembrane</keyword>
<proteinExistence type="predicted"/>
<keyword evidence="1" id="KW-0472">Membrane</keyword>
<evidence type="ECO:0000256" key="1">
    <source>
        <dbReference type="SAM" id="Phobius"/>
    </source>
</evidence>
<dbReference type="Proteomes" id="UP000283993">
    <property type="component" value="Unassembled WGS sequence"/>
</dbReference>
<dbReference type="AlphaFoldDB" id="A0A423PNZ4"/>
<evidence type="ECO:0000313" key="2">
    <source>
        <dbReference type="EMBL" id="ROO27297.1"/>
    </source>
</evidence>
<feature type="transmembrane region" description="Helical" evidence="1">
    <location>
        <begin position="22"/>
        <end position="43"/>
    </location>
</feature>
<sequence length="45" mass="5306">MRDDETVEHVTIKEKHGPLPRWAWLFIATCVIYGFVIGPFDWFSP</sequence>
<reference evidence="2 3" key="1">
    <citation type="submission" date="2013-10" db="EMBL/GenBank/DDBJ databases">
        <title>Salinisphaera orenii MK-B5 Genome Sequencing.</title>
        <authorList>
            <person name="Lai Q."/>
            <person name="Li C."/>
            <person name="Shao Z."/>
        </authorList>
    </citation>
    <scope>NUCLEOTIDE SEQUENCE [LARGE SCALE GENOMIC DNA]</scope>
    <source>
        <strain evidence="2 3">MK-B5</strain>
    </source>
</reference>
<dbReference type="RefSeq" id="WP_185015611.1">
    <property type="nucleotide sequence ID" value="NZ_AYKH01000014.1"/>
</dbReference>
<dbReference type="EMBL" id="AYKH01000014">
    <property type="protein sequence ID" value="ROO27297.1"/>
    <property type="molecule type" value="Genomic_DNA"/>
</dbReference>
<evidence type="ECO:0000313" key="3">
    <source>
        <dbReference type="Proteomes" id="UP000283993"/>
    </source>
</evidence>
<accession>A0A423PNZ4</accession>
<gene>
    <name evidence="2" type="ORF">SAOR_08850</name>
</gene>
<keyword evidence="1" id="KW-1133">Transmembrane helix</keyword>
<protein>
    <submittedName>
        <fullName evidence="2">Uncharacterized protein</fullName>
    </submittedName>
</protein>
<organism evidence="2 3">
    <name type="scientific">Salinisphaera orenii MK-B5</name>
    <dbReference type="NCBI Taxonomy" id="856730"/>
    <lineage>
        <taxon>Bacteria</taxon>
        <taxon>Pseudomonadati</taxon>
        <taxon>Pseudomonadota</taxon>
        <taxon>Gammaproteobacteria</taxon>
        <taxon>Salinisphaerales</taxon>
        <taxon>Salinisphaeraceae</taxon>
        <taxon>Salinisphaera</taxon>
    </lineage>
</organism>
<comment type="caution">
    <text evidence="2">The sequence shown here is derived from an EMBL/GenBank/DDBJ whole genome shotgun (WGS) entry which is preliminary data.</text>
</comment>